<sequence length="76" mass="8688">MAAAGRAPRCASAPTGPLRLLRCQRRRQLGPTSWRTKRIRVERRIFGHFYWVTHMSVNGKNQTEGGHNSMKGKKNI</sequence>
<accession>A0A1B6QHZ8</accession>
<dbReference type="InParanoid" id="A0A1B6QHZ8"/>
<dbReference type="EMBL" id="CM000760">
    <property type="protein sequence ID" value="KXG37541.1"/>
    <property type="molecule type" value="Genomic_DNA"/>
</dbReference>
<reference evidence="2" key="2">
    <citation type="journal article" date="2018" name="Plant J.">
        <title>The Sorghum bicolor reference genome: improved assembly, gene annotations, a transcriptome atlas, and signatures of genome organization.</title>
        <authorList>
            <person name="McCormick R.F."/>
            <person name="Truong S.K."/>
            <person name="Sreedasyam A."/>
            <person name="Jenkins J."/>
            <person name="Shu S."/>
            <person name="Sims D."/>
            <person name="Kennedy M."/>
            <person name="Amirebrahimi M."/>
            <person name="Weers B.D."/>
            <person name="McKinley B."/>
            <person name="Mattison A."/>
            <person name="Morishige D.T."/>
            <person name="Grimwood J."/>
            <person name="Schmutz J."/>
            <person name="Mullet J.E."/>
        </authorList>
    </citation>
    <scope>NUCLEOTIDE SEQUENCE [LARGE SCALE GENOMIC DNA]</scope>
    <source>
        <strain evidence="2">cv. BTx623</strain>
    </source>
</reference>
<reference evidence="1 2" key="1">
    <citation type="journal article" date="2009" name="Nature">
        <title>The Sorghum bicolor genome and the diversification of grasses.</title>
        <authorList>
            <person name="Paterson A.H."/>
            <person name="Bowers J.E."/>
            <person name="Bruggmann R."/>
            <person name="Dubchak I."/>
            <person name="Grimwood J."/>
            <person name="Gundlach H."/>
            <person name="Haberer G."/>
            <person name="Hellsten U."/>
            <person name="Mitros T."/>
            <person name="Poliakov A."/>
            <person name="Schmutz J."/>
            <person name="Spannagl M."/>
            <person name="Tang H."/>
            <person name="Wang X."/>
            <person name="Wicker T."/>
            <person name="Bharti A.K."/>
            <person name="Chapman J."/>
            <person name="Feltus F.A."/>
            <person name="Gowik U."/>
            <person name="Grigoriev I.V."/>
            <person name="Lyons E."/>
            <person name="Maher C.A."/>
            <person name="Martis M."/>
            <person name="Narechania A."/>
            <person name="Otillar R.P."/>
            <person name="Penning B.W."/>
            <person name="Salamov A.A."/>
            <person name="Wang Y."/>
            <person name="Zhang L."/>
            <person name="Carpita N.C."/>
            <person name="Freeling M."/>
            <person name="Gingle A.R."/>
            <person name="Hash C.T."/>
            <person name="Keller B."/>
            <person name="Klein P."/>
            <person name="Kresovich S."/>
            <person name="McCann M.C."/>
            <person name="Ming R."/>
            <person name="Peterson D.G."/>
            <person name="Mehboob-ur-Rahman"/>
            <person name="Ware D."/>
            <person name="Westhoff P."/>
            <person name="Mayer K.F."/>
            <person name="Messing J."/>
            <person name="Rokhsar D.S."/>
        </authorList>
    </citation>
    <scope>NUCLEOTIDE SEQUENCE [LARGE SCALE GENOMIC DNA]</scope>
    <source>
        <strain evidence="2">cv. BTx623</strain>
    </source>
</reference>
<proteinExistence type="predicted"/>
<evidence type="ECO:0000313" key="1">
    <source>
        <dbReference type="EMBL" id="KXG37541.1"/>
    </source>
</evidence>
<evidence type="ECO:0000313" key="2">
    <source>
        <dbReference type="Proteomes" id="UP000000768"/>
    </source>
</evidence>
<dbReference type="AlphaFoldDB" id="A0A1B6QHZ8"/>
<keyword evidence="2" id="KW-1185">Reference proteome</keyword>
<organism evidence="1 2">
    <name type="scientific">Sorghum bicolor</name>
    <name type="common">Sorghum</name>
    <name type="synonym">Sorghum vulgare</name>
    <dbReference type="NCBI Taxonomy" id="4558"/>
    <lineage>
        <taxon>Eukaryota</taxon>
        <taxon>Viridiplantae</taxon>
        <taxon>Streptophyta</taxon>
        <taxon>Embryophyta</taxon>
        <taxon>Tracheophyta</taxon>
        <taxon>Spermatophyta</taxon>
        <taxon>Magnoliopsida</taxon>
        <taxon>Liliopsida</taxon>
        <taxon>Poales</taxon>
        <taxon>Poaceae</taxon>
        <taxon>PACMAD clade</taxon>
        <taxon>Panicoideae</taxon>
        <taxon>Andropogonodae</taxon>
        <taxon>Andropogoneae</taxon>
        <taxon>Sorghinae</taxon>
        <taxon>Sorghum</taxon>
    </lineage>
</organism>
<gene>
    <name evidence="1" type="ORF">SORBI_3001G087500</name>
</gene>
<name>A0A1B6QHZ8_SORBI</name>
<protein>
    <submittedName>
        <fullName evidence="1">Uncharacterized protein</fullName>
    </submittedName>
</protein>
<dbReference type="Proteomes" id="UP000000768">
    <property type="component" value="Chromosome 1"/>
</dbReference>
<dbReference type="Gramene" id="KXG37541">
    <property type="protein sequence ID" value="KXG37541"/>
    <property type="gene ID" value="SORBI_3001G087500"/>
</dbReference>